<evidence type="ECO:0008006" key="3">
    <source>
        <dbReference type="Google" id="ProtNLM"/>
    </source>
</evidence>
<name>A0AAU8STP8_9BURK</name>
<dbReference type="Proteomes" id="UP000032614">
    <property type="component" value="Chromosome 3"/>
</dbReference>
<dbReference type="GO" id="GO:0003676">
    <property type="term" value="F:nucleic acid binding"/>
    <property type="evidence" value="ECO:0007669"/>
    <property type="project" value="InterPro"/>
</dbReference>
<protein>
    <recommendedName>
        <fullName evidence="3">Integrase catalytic domain-containing protein</fullName>
    </recommendedName>
</protein>
<dbReference type="GeneID" id="66513698"/>
<evidence type="ECO:0000313" key="2">
    <source>
        <dbReference type="Proteomes" id="UP000032614"/>
    </source>
</evidence>
<dbReference type="KEGG" id="bfn:OI25_7379"/>
<accession>A0AAU8STP8</accession>
<dbReference type="AlphaFoldDB" id="A0AAU8STP8"/>
<dbReference type="EMBL" id="CP010025">
    <property type="protein sequence ID" value="AJZ56757.1"/>
    <property type="molecule type" value="Genomic_DNA"/>
</dbReference>
<dbReference type="RefSeq" id="WP_414691972.1">
    <property type="nucleotide sequence ID" value="NZ_CP010025.1"/>
</dbReference>
<sequence>MSRRKPHFQALDLASWPTLAWTELDATARGRVRRHIDAIERYAGGETLASIENATGVNRRQLYRVLDRALSLHGDGRIYGFRALVVYARVTEYTRLLPVTLRSERGGAVGALSLLFERYPRLAAWLILQIRQRRVTLKQIPSDEGIRIRLHGLRSLHQGFLQECRQLGLTVADYPFNTAGSAIRSLSSRVKAELLCGFGTVATAAGASHLKGLPRADDGPAPAATRPYQVVEFDGHRLDVRPKVVVRDPLGFEHEFEVERVWLMVIIDVCTRVVLRYHLAMTREYGRYDVVKTIENALEPRSVPAFTIPGLVCQPQDGFASQRLPELAYVSWECIRLDNAKANLADETLAALCEFVGCVVTAGPKHSPDERPYIERSLAQSPAGCPHACRATRDLTLAICAVRWPTRRVICACMCRLMSWTS</sequence>
<proteinExistence type="predicted"/>
<organism evidence="1 2">
    <name type="scientific">Paraburkholderia fungorum</name>
    <dbReference type="NCBI Taxonomy" id="134537"/>
    <lineage>
        <taxon>Bacteria</taxon>
        <taxon>Pseudomonadati</taxon>
        <taxon>Pseudomonadota</taxon>
        <taxon>Betaproteobacteria</taxon>
        <taxon>Burkholderiales</taxon>
        <taxon>Burkholderiaceae</taxon>
        <taxon>Paraburkholderia</taxon>
    </lineage>
</organism>
<gene>
    <name evidence="1" type="ORF">OI25_7379</name>
</gene>
<dbReference type="Gene3D" id="3.30.420.10">
    <property type="entry name" value="Ribonuclease H-like superfamily/Ribonuclease H"/>
    <property type="match status" value="1"/>
</dbReference>
<dbReference type="InterPro" id="IPR036397">
    <property type="entry name" value="RNaseH_sf"/>
</dbReference>
<reference evidence="1 2" key="1">
    <citation type="journal article" date="2015" name="Genome Announc.">
        <title>Complete genome sequences for 59 burkholderia isolates, both pathogenic and near neighbor.</title>
        <authorList>
            <person name="Johnson S.L."/>
            <person name="Bishop-Lilly K.A."/>
            <person name="Ladner J.T."/>
            <person name="Daligault H.E."/>
            <person name="Davenport K.W."/>
            <person name="Jaissle J."/>
            <person name="Frey K.G."/>
            <person name="Koroleva G.I."/>
            <person name="Bruce D.C."/>
            <person name="Coyne S.R."/>
            <person name="Broomall S.M."/>
            <person name="Li P.E."/>
            <person name="Teshima H."/>
            <person name="Gibbons H.S."/>
            <person name="Palacios G.F."/>
            <person name="Rosenzweig C.N."/>
            <person name="Redden C.L."/>
            <person name="Xu Y."/>
            <person name="Minogue T.D."/>
            <person name="Chain P.S."/>
        </authorList>
    </citation>
    <scope>NUCLEOTIDE SEQUENCE [LARGE SCALE GENOMIC DNA]</scope>
    <source>
        <strain evidence="1 2">ATCC BAA-463</strain>
    </source>
</reference>
<evidence type="ECO:0000313" key="1">
    <source>
        <dbReference type="EMBL" id="AJZ56757.1"/>
    </source>
</evidence>